<gene>
    <name evidence="1" type="ORF">TNCV_209361</name>
</gene>
<dbReference type="EMBL" id="BMAU01021355">
    <property type="protein sequence ID" value="GFY20304.1"/>
    <property type="molecule type" value="Genomic_DNA"/>
</dbReference>
<name>A0A8X6VS68_TRICX</name>
<sequence length="91" mass="10389">MWLVLFGGTSENHKYLDMFIAVVLQLQARPDSTELFFQEDGDSPHYSLTVPQYMNKVSPHHSMGDWGALRGHHTFFGLNSNGFIFLRRSTG</sequence>
<reference evidence="1" key="1">
    <citation type="submission" date="2020-08" db="EMBL/GenBank/DDBJ databases">
        <title>Multicomponent nature underlies the extraordinary mechanical properties of spider dragline silk.</title>
        <authorList>
            <person name="Kono N."/>
            <person name="Nakamura H."/>
            <person name="Mori M."/>
            <person name="Yoshida Y."/>
            <person name="Ohtoshi R."/>
            <person name="Malay A.D."/>
            <person name="Moran D.A.P."/>
            <person name="Tomita M."/>
            <person name="Numata K."/>
            <person name="Arakawa K."/>
        </authorList>
    </citation>
    <scope>NUCLEOTIDE SEQUENCE</scope>
</reference>
<keyword evidence="2" id="KW-1185">Reference proteome</keyword>
<protein>
    <submittedName>
        <fullName evidence="1">Uncharacterized protein</fullName>
    </submittedName>
</protein>
<dbReference type="Proteomes" id="UP000887159">
    <property type="component" value="Unassembled WGS sequence"/>
</dbReference>
<organism evidence="1 2">
    <name type="scientific">Trichonephila clavipes</name>
    <name type="common">Golden silk orbweaver</name>
    <name type="synonym">Nephila clavipes</name>
    <dbReference type="NCBI Taxonomy" id="2585209"/>
    <lineage>
        <taxon>Eukaryota</taxon>
        <taxon>Metazoa</taxon>
        <taxon>Ecdysozoa</taxon>
        <taxon>Arthropoda</taxon>
        <taxon>Chelicerata</taxon>
        <taxon>Arachnida</taxon>
        <taxon>Araneae</taxon>
        <taxon>Araneomorphae</taxon>
        <taxon>Entelegynae</taxon>
        <taxon>Araneoidea</taxon>
        <taxon>Nephilidae</taxon>
        <taxon>Trichonephila</taxon>
    </lineage>
</organism>
<dbReference type="AlphaFoldDB" id="A0A8X6VS68"/>
<evidence type="ECO:0000313" key="1">
    <source>
        <dbReference type="EMBL" id="GFY20304.1"/>
    </source>
</evidence>
<proteinExistence type="predicted"/>
<comment type="caution">
    <text evidence="1">The sequence shown here is derived from an EMBL/GenBank/DDBJ whole genome shotgun (WGS) entry which is preliminary data.</text>
</comment>
<evidence type="ECO:0000313" key="2">
    <source>
        <dbReference type="Proteomes" id="UP000887159"/>
    </source>
</evidence>
<accession>A0A8X6VS68</accession>